<evidence type="ECO:0000256" key="6">
    <source>
        <dbReference type="PIRSR" id="PIRSR613078-1"/>
    </source>
</evidence>
<dbReference type="GO" id="GO:0004082">
    <property type="term" value="F:bisphosphoglycerate mutase activity"/>
    <property type="evidence" value="ECO:0007669"/>
    <property type="project" value="UniProtKB-EC"/>
</dbReference>
<sequence length="251" mass="28662">MTTKYKLVLIRHGESVYNQQNLFCGWHDADLSETGINEAVKAGKTLKEQGYEFDIAFTSVLKRAIKTLYLLQEELDCHWLPVVRSWRLNERHYGALQGYNKSETAKTYGEDQVKQWRRSYDIPPPKLEKTDSRWAGKEAKYEHMDQGMIPASECLKDTVERTLPFWYDSIVPAIKSGKRVLISAHGNSLRGLIKYLDNMSDLAIIDKNIPTAMPLVYELDENLRPVKDYYLGSAEEVAAAEAKVANQGKAK</sequence>
<evidence type="ECO:0000256" key="9">
    <source>
        <dbReference type="RuleBase" id="RU004511"/>
    </source>
</evidence>
<keyword evidence="11" id="KW-1185">Reference proteome</keyword>
<proteinExistence type="inferred from homology"/>
<evidence type="ECO:0000256" key="4">
    <source>
        <dbReference type="ARBA" id="ARBA00023152"/>
    </source>
</evidence>
<dbReference type="NCBIfam" id="TIGR01258">
    <property type="entry name" value="pgm_1"/>
    <property type="match status" value="1"/>
</dbReference>
<dbReference type="HAMAP" id="MF_01039">
    <property type="entry name" value="PGAM_GpmA"/>
    <property type="match status" value="1"/>
</dbReference>
<feature type="binding site" evidence="7">
    <location>
        <begin position="90"/>
        <end position="93"/>
    </location>
    <ligand>
        <name>substrate</name>
    </ligand>
</feature>
<dbReference type="CDD" id="cd07067">
    <property type="entry name" value="HP_PGM_like"/>
    <property type="match status" value="1"/>
</dbReference>
<evidence type="ECO:0000256" key="1">
    <source>
        <dbReference type="ARBA" id="ARBA00000380"/>
    </source>
</evidence>
<gene>
    <name evidence="10" type="ORF">RRG08_004579</name>
</gene>
<evidence type="ECO:0000313" key="10">
    <source>
        <dbReference type="EMBL" id="KAK3789507.1"/>
    </source>
</evidence>
<dbReference type="SMART" id="SM00855">
    <property type="entry name" value="PGAM"/>
    <property type="match status" value="1"/>
</dbReference>
<dbReference type="EC" id="5.4.2.4" evidence="9"/>
<dbReference type="InterPro" id="IPR013078">
    <property type="entry name" value="His_Pase_superF_clade-1"/>
</dbReference>
<evidence type="ECO:0000256" key="8">
    <source>
        <dbReference type="PIRSR" id="PIRSR613078-3"/>
    </source>
</evidence>
<dbReference type="AlphaFoldDB" id="A0AAE1AMK2"/>
<comment type="similarity">
    <text evidence="3 9">Belongs to the phosphoglycerate mutase family. BPG-dependent PGAM subfamily.</text>
</comment>
<evidence type="ECO:0000256" key="2">
    <source>
        <dbReference type="ARBA" id="ARBA00000505"/>
    </source>
</evidence>
<feature type="site" description="Transition state stabilizer" evidence="8">
    <location>
        <position position="185"/>
    </location>
</feature>
<feature type="binding site" evidence="7">
    <location>
        <position position="101"/>
    </location>
    <ligand>
        <name>substrate</name>
    </ligand>
</feature>
<dbReference type="InterPro" id="IPR001345">
    <property type="entry name" value="PG/BPGM_mutase_AS"/>
</dbReference>
<feature type="binding site" evidence="7">
    <location>
        <begin position="11"/>
        <end position="18"/>
    </location>
    <ligand>
        <name>substrate</name>
    </ligand>
</feature>
<dbReference type="Gene3D" id="3.40.50.1240">
    <property type="entry name" value="Phosphoglycerate mutase-like"/>
    <property type="match status" value="1"/>
</dbReference>
<dbReference type="EMBL" id="JAWDGP010001658">
    <property type="protein sequence ID" value="KAK3789507.1"/>
    <property type="molecule type" value="Genomic_DNA"/>
</dbReference>
<dbReference type="PROSITE" id="PS00175">
    <property type="entry name" value="PG_MUTASE"/>
    <property type="match status" value="1"/>
</dbReference>
<keyword evidence="4 9" id="KW-0324">Glycolysis</keyword>
<feature type="binding site" evidence="7">
    <location>
        <begin position="186"/>
        <end position="187"/>
    </location>
    <ligand>
        <name>substrate</name>
    </ligand>
</feature>
<dbReference type="GO" id="GO:0004619">
    <property type="term" value="F:phosphoglycerate mutase activity"/>
    <property type="evidence" value="ECO:0007669"/>
    <property type="project" value="UniProtKB-EC"/>
</dbReference>
<accession>A0AAE1AMK2</accession>
<name>A0AAE1AMK2_9GAST</name>
<dbReference type="InterPro" id="IPR005952">
    <property type="entry name" value="Phosphogly_mut1"/>
</dbReference>
<dbReference type="FunFam" id="3.40.50.1240:FF:000003">
    <property type="entry name" value="2,3-bisphosphoglycerate-dependent phosphoglycerate mutase"/>
    <property type="match status" value="1"/>
</dbReference>
<dbReference type="Proteomes" id="UP001283361">
    <property type="component" value="Unassembled WGS sequence"/>
</dbReference>
<dbReference type="EC" id="5.4.2.11" evidence="9"/>
<evidence type="ECO:0000256" key="3">
    <source>
        <dbReference type="ARBA" id="ARBA00006717"/>
    </source>
</evidence>
<dbReference type="NCBIfam" id="NF010713">
    <property type="entry name" value="PRK14115.1"/>
    <property type="match status" value="1"/>
</dbReference>
<feature type="active site" description="Tele-phosphohistidine intermediate" evidence="6">
    <location>
        <position position="12"/>
    </location>
</feature>
<organism evidence="10 11">
    <name type="scientific">Elysia crispata</name>
    <name type="common">lettuce slug</name>
    <dbReference type="NCBI Taxonomy" id="231223"/>
    <lineage>
        <taxon>Eukaryota</taxon>
        <taxon>Metazoa</taxon>
        <taxon>Spiralia</taxon>
        <taxon>Lophotrochozoa</taxon>
        <taxon>Mollusca</taxon>
        <taxon>Gastropoda</taxon>
        <taxon>Heterobranchia</taxon>
        <taxon>Euthyneura</taxon>
        <taxon>Panpulmonata</taxon>
        <taxon>Sacoglossa</taxon>
        <taxon>Placobranchoidea</taxon>
        <taxon>Plakobranchidae</taxon>
        <taxon>Elysia</taxon>
    </lineage>
</organism>
<reference evidence="10" key="1">
    <citation type="journal article" date="2023" name="G3 (Bethesda)">
        <title>A reference genome for the long-term kleptoplast-retaining sea slug Elysia crispata morphotype clarki.</title>
        <authorList>
            <person name="Eastman K.E."/>
            <person name="Pendleton A.L."/>
            <person name="Shaikh M.A."/>
            <person name="Suttiyut T."/>
            <person name="Ogas R."/>
            <person name="Tomko P."/>
            <person name="Gavelis G."/>
            <person name="Widhalm J.R."/>
            <person name="Wisecaver J.H."/>
        </authorList>
    </citation>
    <scope>NUCLEOTIDE SEQUENCE</scope>
    <source>
        <strain evidence="10">ECLA1</strain>
    </source>
</reference>
<evidence type="ECO:0000256" key="7">
    <source>
        <dbReference type="PIRSR" id="PIRSR613078-2"/>
    </source>
</evidence>
<dbReference type="InterPro" id="IPR029033">
    <property type="entry name" value="His_PPase_superfam"/>
</dbReference>
<feature type="active site" description="Proton donor/acceptor" evidence="6">
    <location>
        <position position="90"/>
    </location>
</feature>
<evidence type="ECO:0000256" key="5">
    <source>
        <dbReference type="ARBA" id="ARBA00023235"/>
    </source>
</evidence>
<comment type="caution">
    <text evidence="10">The sequence shown here is derived from an EMBL/GenBank/DDBJ whole genome shotgun (WGS) entry which is preliminary data.</text>
</comment>
<dbReference type="SUPFAM" id="SSF53254">
    <property type="entry name" value="Phosphoglycerate mutase-like"/>
    <property type="match status" value="1"/>
</dbReference>
<dbReference type="Pfam" id="PF00300">
    <property type="entry name" value="His_Phos_1"/>
    <property type="match status" value="1"/>
</dbReference>
<comment type="catalytic activity">
    <reaction evidence="1 9">
        <text>(2R)-2-phosphoglycerate = (2R)-3-phosphoglycerate</text>
        <dbReference type="Rhea" id="RHEA:15901"/>
        <dbReference type="ChEBI" id="CHEBI:58272"/>
        <dbReference type="ChEBI" id="CHEBI:58289"/>
        <dbReference type="EC" id="5.4.2.11"/>
    </reaction>
</comment>
<dbReference type="GO" id="GO:0006096">
    <property type="term" value="P:glycolytic process"/>
    <property type="evidence" value="ECO:0007669"/>
    <property type="project" value="UniProtKB-KW"/>
</dbReference>
<comment type="catalytic activity">
    <reaction evidence="2 9">
        <text>(2R)-3-phospho-glyceroyl phosphate = (2R)-2,3-bisphosphoglycerate + H(+)</text>
        <dbReference type="Rhea" id="RHEA:17765"/>
        <dbReference type="ChEBI" id="CHEBI:15378"/>
        <dbReference type="ChEBI" id="CHEBI:57604"/>
        <dbReference type="ChEBI" id="CHEBI:58248"/>
        <dbReference type="EC" id="5.4.2.4"/>
    </reaction>
</comment>
<evidence type="ECO:0000313" key="11">
    <source>
        <dbReference type="Proteomes" id="UP001283361"/>
    </source>
</evidence>
<feature type="binding site" evidence="7">
    <location>
        <position position="63"/>
    </location>
    <ligand>
        <name>substrate</name>
    </ligand>
</feature>
<keyword evidence="5 9" id="KW-0413">Isomerase</keyword>
<protein>
    <recommendedName>
        <fullName evidence="9">Phosphoglycerate mutase</fullName>
        <ecNumber evidence="9">5.4.2.11</ecNumber>
        <ecNumber evidence="9">5.4.2.4</ecNumber>
    </recommendedName>
</protein>
<feature type="binding site" evidence="7">
    <location>
        <begin position="117"/>
        <end position="118"/>
    </location>
    <ligand>
        <name>substrate</name>
    </ligand>
</feature>
<dbReference type="PANTHER" id="PTHR11931">
    <property type="entry name" value="PHOSPHOGLYCERATE MUTASE"/>
    <property type="match status" value="1"/>
</dbReference>